<feature type="compositionally biased region" description="Low complexity" evidence="1">
    <location>
        <begin position="39"/>
        <end position="68"/>
    </location>
</feature>
<dbReference type="PROSITE" id="PS51257">
    <property type="entry name" value="PROKAR_LIPOPROTEIN"/>
    <property type="match status" value="1"/>
</dbReference>
<evidence type="ECO:0000256" key="2">
    <source>
        <dbReference type="SAM" id="SignalP"/>
    </source>
</evidence>
<proteinExistence type="predicted"/>
<dbReference type="AlphaFoldDB" id="E3T6N3"/>
<reference evidence="3" key="1">
    <citation type="submission" date="2009-12" db="EMBL/GenBank/DDBJ databases">
        <authorList>
            <person name="Kielak A."/>
            <person name="van Veen J.A."/>
            <person name="Kowalchuk G.A."/>
        </authorList>
    </citation>
    <scope>NUCLEOTIDE SEQUENCE</scope>
</reference>
<evidence type="ECO:0008006" key="4">
    <source>
        <dbReference type="Google" id="ProtNLM"/>
    </source>
</evidence>
<reference evidence="3" key="2">
    <citation type="journal article" date="2010" name="Appl. Environ. Microbiol.">
        <title>Comparative analysis of acidobacterial genomic fragments from terrestrial and aquatic metagenomic libraries, with emphasis on acidobacteria subdivision 6.</title>
        <authorList>
            <person name="Kielak A.M."/>
            <person name="van Veen J.A."/>
            <person name="Kowalchuk G.A."/>
        </authorList>
    </citation>
    <scope>NUCLEOTIDE SEQUENCE</scope>
</reference>
<feature type="region of interest" description="Disordered" evidence="1">
    <location>
        <begin position="31"/>
        <end position="76"/>
    </location>
</feature>
<evidence type="ECO:0000313" key="3">
    <source>
        <dbReference type="EMBL" id="ADC35977.1"/>
    </source>
</evidence>
<sequence>MHVRSRHRSALLVLLALVVAACAPDPGSPTPAATLADGTPASSADATPAATEVAGASDAPSSGPSQAPTVSQTDTEWGRIWDAVPAGFPRYPGGTTADDATADPVSAAYAIPDGDPAQVADWMQSSLELATFRTEGLSGPFEDGAYVLDSVGAGDCRIETRIAPQGSLILVTVLYGAGCPA</sequence>
<feature type="signal peptide" evidence="2">
    <location>
        <begin position="1"/>
        <end position="23"/>
    </location>
</feature>
<organism evidence="3">
    <name type="scientific">uncultured bacterium 148</name>
    <dbReference type="NCBI Taxonomy" id="698380"/>
    <lineage>
        <taxon>Bacteria</taxon>
        <taxon>environmental samples</taxon>
    </lineage>
</organism>
<protein>
    <recommendedName>
        <fullName evidence="4">Lipoprotein</fullName>
    </recommendedName>
</protein>
<dbReference type="EMBL" id="GU260707">
    <property type="protein sequence ID" value="ADC35977.1"/>
    <property type="molecule type" value="Genomic_DNA"/>
</dbReference>
<accession>E3T6N3</accession>
<name>E3T6N3_9BACT</name>
<evidence type="ECO:0000256" key="1">
    <source>
        <dbReference type="SAM" id="MobiDB-lite"/>
    </source>
</evidence>
<feature type="chain" id="PRO_5003182235" description="Lipoprotein" evidence="2">
    <location>
        <begin position="24"/>
        <end position="181"/>
    </location>
</feature>
<keyword evidence="2" id="KW-0732">Signal</keyword>